<dbReference type="Gene3D" id="1.10.357.10">
    <property type="entry name" value="Tetracycline Repressor, domain 2"/>
    <property type="match status" value="1"/>
</dbReference>
<evidence type="ECO:0000256" key="1">
    <source>
        <dbReference type="ARBA" id="ARBA00023015"/>
    </source>
</evidence>
<dbReference type="PANTHER" id="PTHR30055">
    <property type="entry name" value="HTH-TYPE TRANSCRIPTIONAL REGULATOR RUTR"/>
    <property type="match status" value="1"/>
</dbReference>
<dbReference type="InterPro" id="IPR011075">
    <property type="entry name" value="TetR_C"/>
</dbReference>
<evidence type="ECO:0000256" key="2">
    <source>
        <dbReference type="ARBA" id="ARBA00023125"/>
    </source>
</evidence>
<dbReference type="PRINTS" id="PR00455">
    <property type="entry name" value="HTHTETR"/>
</dbReference>
<dbReference type="PANTHER" id="PTHR30055:SF148">
    <property type="entry name" value="TETR-FAMILY TRANSCRIPTIONAL REGULATOR"/>
    <property type="match status" value="1"/>
</dbReference>
<dbReference type="EMBL" id="MK159023">
    <property type="protein sequence ID" value="QBB78490.1"/>
    <property type="molecule type" value="Genomic_DNA"/>
</dbReference>
<dbReference type="GO" id="GO:0000976">
    <property type="term" value="F:transcription cis-regulatory region binding"/>
    <property type="evidence" value="ECO:0007669"/>
    <property type="project" value="TreeGrafter"/>
</dbReference>
<protein>
    <recommendedName>
        <fullName evidence="4">HTH tetR-type domain-containing protein</fullName>
    </recommendedName>
</protein>
<evidence type="ECO:0000256" key="3">
    <source>
        <dbReference type="ARBA" id="ARBA00023163"/>
    </source>
</evidence>
<organism evidence="5">
    <name type="scientific">uncultured organism</name>
    <dbReference type="NCBI Taxonomy" id="155900"/>
    <lineage>
        <taxon>unclassified sequences</taxon>
        <taxon>environmental samples</taxon>
    </lineage>
</organism>
<sequence length="197" mass="21357">MAIAKSARGRPRDPAIRKKILAAASHLLNEGGLSSVTMEAVAAKAGVGKPTIYREWPNAHSVAMAAFLEVTQPAPQEMKKGKALDALRIQLRSIARAFSTNIGRSTAMMIAAAQNDSELAKVFRNQFIMGRREEGRALLARAVAARELRADIDFDVTLDLIYAPLYFRLLIGHGPLDAAFTDAVFDTALKGLKARRG</sequence>
<dbReference type="InterPro" id="IPR001647">
    <property type="entry name" value="HTH_TetR"/>
</dbReference>
<dbReference type="AlphaFoldDB" id="A0A411I656"/>
<dbReference type="PROSITE" id="PS50977">
    <property type="entry name" value="HTH_TETR_2"/>
    <property type="match status" value="1"/>
</dbReference>
<dbReference type="Pfam" id="PF00440">
    <property type="entry name" value="TetR_N"/>
    <property type="match status" value="1"/>
</dbReference>
<dbReference type="Pfam" id="PF16859">
    <property type="entry name" value="TetR_C_11"/>
    <property type="match status" value="1"/>
</dbReference>
<dbReference type="InterPro" id="IPR036271">
    <property type="entry name" value="Tet_transcr_reg_TetR-rel_C_sf"/>
</dbReference>
<dbReference type="SUPFAM" id="SSF46689">
    <property type="entry name" value="Homeodomain-like"/>
    <property type="match status" value="1"/>
</dbReference>
<reference evidence="5" key="1">
    <citation type="submission" date="2018-11" db="EMBL/GenBank/DDBJ databases">
        <authorList>
            <person name="Nacke H."/>
        </authorList>
    </citation>
    <scope>NUCLEOTIDE SEQUENCE</scope>
</reference>
<keyword evidence="3" id="KW-0804">Transcription</keyword>
<evidence type="ECO:0000259" key="4">
    <source>
        <dbReference type="PROSITE" id="PS50977"/>
    </source>
</evidence>
<keyword evidence="2" id="KW-0238">DNA-binding</keyword>
<dbReference type="InterPro" id="IPR050109">
    <property type="entry name" value="HTH-type_TetR-like_transc_reg"/>
</dbReference>
<dbReference type="GO" id="GO:0003700">
    <property type="term" value="F:DNA-binding transcription factor activity"/>
    <property type="evidence" value="ECO:0007669"/>
    <property type="project" value="TreeGrafter"/>
</dbReference>
<name>A0A411I656_9ZZZZ</name>
<proteinExistence type="predicted"/>
<dbReference type="InterPro" id="IPR009057">
    <property type="entry name" value="Homeodomain-like_sf"/>
</dbReference>
<feature type="domain" description="HTH tetR-type" evidence="4">
    <location>
        <begin position="14"/>
        <end position="74"/>
    </location>
</feature>
<evidence type="ECO:0000313" key="5">
    <source>
        <dbReference type="EMBL" id="QBB78490.1"/>
    </source>
</evidence>
<dbReference type="SUPFAM" id="SSF48498">
    <property type="entry name" value="Tetracyclin repressor-like, C-terminal domain"/>
    <property type="match status" value="1"/>
</dbReference>
<dbReference type="Gene3D" id="1.10.10.60">
    <property type="entry name" value="Homeodomain-like"/>
    <property type="match status" value="1"/>
</dbReference>
<accession>A0A411I656</accession>
<keyword evidence="1" id="KW-0805">Transcription regulation</keyword>